<evidence type="ECO:0000313" key="2">
    <source>
        <dbReference type="EMBL" id="UJO12510.1"/>
    </source>
</evidence>
<dbReference type="InterPro" id="IPR025363">
    <property type="entry name" value="DUF4267"/>
</dbReference>
<feature type="transmembrane region" description="Helical" evidence="1">
    <location>
        <begin position="114"/>
        <end position="131"/>
    </location>
</feature>
<reference evidence="2" key="2">
    <citation type="journal article" date="2022" name="Microb. Genom.">
        <title>A chromosome-scale genome assembly of the tomato pathogen Cladosporium fulvum reveals a compartmentalized genome architecture and the presence of a dispensable chromosome.</title>
        <authorList>
            <person name="Zaccaron A.Z."/>
            <person name="Chen L.H."/>
            <person name="Samaras A."/>
            <person name="Stergiopoulos I."/>
        </authorList>
    </citation>
    <scope>NUCLEOTIDE SEQUENCE</scope>
    <source>
        <strain evidence="2">Race5_Kim</strain>
    </source>
</reference>
<organism evidence="2 3">
    <name type="scientific">Passalora fulva</name>
    <name type="common">Tomato leaf mold</name>
    <name type="synonym">Cladosporium fulvum</name>
    <dbReference type="NCBI Taxonomy" id="5499"/>
    <lineage>
        <taxon>Eukaryota</taxon>
        <taxon>Fungi</taxon>
        <taxon>Dikarya</taxon>
        <taxon>Ascomycota</taxon>
        <taxon>Pezizomycotina</taxon>
        <taxon>Dothideomycetes</taxon>
        <taxon>Dothideomycetidae</taxon>
        <taxon>Mycosphaerellales</taxon>
        <taxon>Mycosphaerellaceae</taxon>
        <taxon>Fulvia</taxon>
    </lineage>
</organism>
<evidence type="ECO:0000256" key="1">
    <source>
        <dbReference type="SAM" id="Phobius"/>
    </source>
</evidence>
<dbReference type="AlphaFoldDB" id="A0A9Q8P3Y4"/>
<keyword evidence="1" id="KW-0472">Membrane</keyword>
<evidence type="ECO:0000313" key="3">
    <source>
        <dbReference type="Proteomes" id="UP000756132"/>
    </source>
</evidence>
<keyword evidence="1" id="KW-1133">Transmembrane helix</keyword>
<accession>A0A9Q8P3Y4</accession>
<keyword evidence="1" id="KW-0812">Transmembrane</keyword>
<dbReference type="OrthoDB" id="5216128at2759"/>
<feature type="transmembrane region" description="Helical" evidence="1">
    <location>
        <begin position="58"/>
        <end position="77"/>
    </location>
</feature>
<dbReference type="OMA" id="KGEWNHW"/>
<feature type="transmembrane region" description="Helical" evidence="1">
    <location>
        <begin position="84"/>
        <end position="102"/>
    </location>
</feature>
<dbReference type="KEGG" id="ffu:CLAFUR5_01056"/>
<proteinExistence type="predicted"/>
<name>A0A9Q8P3Y4_PASFU</name>
<gene>
    <name evidence="2" type="ORF">CLAFUR5_01056</name>
</gene>
<protein>
    <submittedName>
        <fullName evidence="2">Uncharacterized protein</fullName>
    </submittedName>
</protein>
<dbReference type="GeneID" id="71980934"/>
<dbReference type="Proteomes" id="UP000756132">
    <property type="component" value="Chromosome 1"/>
</dbReference>
<dbReference type="EMBL" id="CP090163">
    <property type="protein sequence ID" value="UJO12510.1"/>
    <property type="molecule type" value="Genomic_DNA"/>
</dbReference>
<sequence>MPLSSTPVLRIAASVLGTIFIAFGANAILNPASALSFFELAYPDGVLQKDAKLAVDALSIVYGVRDVFMGIAIYAAAYFGTRPALGWILIAAGGVAGVDGYVCKSLVGSGEMNHWGYGPIVAVLGLVSVAGL</sequence>
<keyword evidence="3" id="KW-1185">Reference proteome</keyword>
<dbReference type="RefSeq" id="XP_047756876.1">
    <property type="nucleotide sequence ID" value="XM_047900204.1"/>
</dbReference>
<dbReference type="Pfam" id="PF14087">
    <property type="entry name" value="DUF4267"/>
    <property type="match status" value="1"/>
</dbReference>
<reference evidence="2" key="1">
    <citation type="submission" date="2021-12" db="EMBL/GenBank/DDBJ databases">
        <authorList>
            <person name="Zaccaron A."/>
            <person name="Stergiopoulos I."/>
        </authorList>
    </citation>
    <scope>NUCLEOTIDE SEQUENCE</scope>
    <source>
        <strain evidence="2">Race5_Kim</strain>
    </source>
</reference>